<evidence type="ECO:0000256" key="3">
    <source>
        <dbReference type="ARBA" id="ARBA00022741"/>
    </source>
</evidence>
<keyword evidence="7" id="KW-0862">Zinc</keyword>
<dbReference type="CDD" id="cd18793">
    <property type="entry name" value="SF2_C_SNF"/>
    <property type="match status" value="1"/>
</dbReference>
<dbReference type="InterPro" id="IPR000330">
    <property type="entry name" value="SNF2_N"/>
</dbReference>
<evidence type="ECO:0000256" key="6">
    <source>
        <dbReference type="ARBA" id="ARBA00022806"/>
    </source>
</evidence>
<dbReference type="SMART" id="SM00487">
    <property type="entry name" value="DEXDc"/>
    <property type="match status" value="1"/>
</dbReference>
<evidence type="ECO:0000256" key="8">
    <source>
        <dbReference type="ARBA" id="ARBA00022840"/>
    </source>
</evidence>
<dbReference type="InterPro" id="IPR038718">
    <property type="entry name" value="SNF2-like_sf"/>
</dbReference>
<evidence type="ECO:0000256" key="1">
    <source>
        <dbReference type="ARBA" id="ARBA00004123"/>
    </source>
</evidence>
<dbReference type="CDD" id="cd16509">
    <property type="entry name" value="RING-HC_HLTF"/>
    <property type="match status" value="1"/>
</dbReference>
<dbReference type="Pfam" id="PF13920">
    <property type="entry name" value="zf-C3HC4_3"/>
    <property type="match status" value="1"/>
</dbReference>
<dbReference type="Pfam" id="PF00271">
    <property type="entry name" value="Helicase_C"/>
    <property type="match status" value="1"/>
</dbReference>
<reference evidence="14" key="1">
    <citation type="submission" date="2020-04" db="EMBL/GenBank/DDBJ databases">
        <authorList>
            <person name="Neveu A P."/>
        </authorList>
    </citation>
    <scope>NUCLEOTIDE SEQUENCE</scope>
    <source>
        <tissue evidence="14">Whole embryo</tissue>
    </source>
</reference>
<dbReference type="InterPro" id="IPR001841">
    <property type="entry name" value="Znf_RING"/>
</dbReference>
<dbReference type="InterPro" id="IPR017907">
    <property type="entry name" value="Znf_RING_CS"/>
</dbReference>
<sequence>MYRKRGGKGKRRWGRGNFSGAGLPQWTGLVDENTTPDVNYAPPVDARPTQVSTLSIVDASNSSILFDEIYFGFINASIVGVRYYSGMVSNREMVSLQRQPDNAYDCNAVQVNNVRGQQVGHIKRDLAKAMAPLMDNSMTRVEGLVPRGSDNVYTIPVILSFCGEIEKQEAVVKSLGRCGFQLKSGLPTGGGTGSSAGFTYSQPNSKSFKLSSSQVKNELDSLFENLKEVDQTSEIEQDKVIKTPLFKHQRQALCWMIQRERGSDLPPFWEEIKTLDGKVAFKNTVTNFQSVVEPGRVKGGILADDMGLGKTLVVISLIVGNSCGNQPMFKVTENAMFQSNIGDESQSETTKLDENKTIFVDLTADSTPSADDKRTDKEITPVTVGSSNKAPKYRRRATKRPAKYVDEVMEYDFTEIVLPKKDKKLKTKKKISDDSSDKVYVPPCSMENNQSPKFTPVVENLKPTLIVCPLSVMSNWEGQIKEHLHKSANLEVFIYHGLTKSSKTKQKLSEQHVVITTYQTLAQEFKKSKTRGRLLITDWLRVVLDEGHVIRNPSALQTQACCSLKAERKWVLSGTPIQNSIKDLWTVVSFLGLEPFTDRTWWQRTIERPLRNGEQAAIKRVQCLMGSICIRRTKHQKVNGKPIVDLPTKEIILKKLEMSPEERLLYNQMDAKTKKTISNMIQNGTVMSHYAEVLVILMRLRQICCHPYLAKDAIAELNSGSSVPVSEAKELVSKLIMLLSSGSAEECCVCLDSLSSPVITRCAHIFCKTCISEVILNAMDAAKCPLCRGEVKQDELTEIPATIKDEDEVKGDEVMNPSSKINALMFELMALRDEEPEVCSLVVSQFTSFLRIIAKHLEAKNISYDFFHGGMTSAQRESTLQKFQRGKTSVLLLSLKSGGVGLNLTTASRVFLMEPAWNPAAEEQCFDRVHRLGQTKPVKIVKFVCSKSVEERITDIQSVKRTLAEKSLLKLNHEERQRKRMEDLRQLVNL</sequence>
<dbReference type="PANTHER" id="PTHR45626">
    <property type="entry name" value="TRANSCRIPTION TERMINATION FACTOR 2-RELATED"/>
    <property type="match status" value="1"/>
</dbReference>
<accession>A0A6F9DW41</accession>
<keyword evidence="9" id="KW-0539">Nucleus</keyword>
<dbReference type="GO" id="GO:0003676">
    <property type="term" value="F:nucleic acid binding"/>
    <property type="evidence" value="ECO:0007669"/>
    <property type="project" value="InterPro"/>
</dbReference>
<evidence type="ECO:0000256" key="4">
    <source>
        <dbReference type="ARBA" id="ARBA00022771"/>
    </source>
</evidence>
<dbReference type="GO" id="GO:0005634">
    <property type="term" value="C:nucleus"/>
    <property type="evidence" value="ECO:0007669"/>
    <property type="project" value="UniProtKB-SubCell"/>
</dbReference>
<dbReference type="GO" id="GO:0005524">
    <property type="term" value="F:ATP binding"/>
    <property type="evidence" value="ECO:0007669"/>
    <property type="project" value="UniProtKB-KW"/>
</dbReference>
<evidence type="ECO:0000313" key="14">
    <source>
        <dbReference type="EMBL" id="CAB3267349.1"/>
    </source>
</evidence>
<organism evidence="14">
    <name type="scientific">Phallusia mammillata</name>
    <dbReference type="NCBI Taxonomy" id="59560"/>
    <lineage>
        <taxon>Eukaryota</taxon>
        <taxon>Metazoa</taxon>
        <taxon>Chordata</taxon>
        <taxon>Tunicata</taxon>
        <taxon>Ascidiacea</taxon>
        <taxon>Phlebobranchia</taxon>
        <taxon>Ascidiidae</taxon>
        <taxon>Phallusia</taxon>
    </lineage>
</organism>
<dbReference type="GO" id="GO:0016818">
    <property type="term" value="F:hydrolase activity, acting on acid anhydrides, in phosphorus-containing anhydrides"/>
    <property type="evidence" value="ECO:0007669"/>
    <property type="project" value="InterPro"/>
</dbReference>
<dbReference type="SUPFAM" id="SSF57850">
    <property type="entry name" value="RING/U-box"/>
    <property type="match status" value="1"/>
</dbReference>
<dbReference type="Pfam" id="PF08797">
    <property type="entry name" value="HIRAN"/>
    <property type="match status" value="1"/>
</dbReference>
<dbReference type="GO" id="GO:0008270">
    <property type="term" value="F:zinc ion binding"/>
    <property type="evidence" value="ECO:0007669"/>
    <property type="project" value="UniProtKB-KW"/>
</dbReference>
<feature type="domain" description="RING-type" evidence="11">
    <location>
        <begin position="747"/>
        <end position="788"/>
    </location>
</feature>
<protein>
    <submittedName>
        <fullName evidence="14">Transcription termination factor 2-like</fullName>
    </submittedName>
</protein>
<proteinExistence type="evidence at transcript level"/>
<evidence type="ECO:0000256" key="10">
    <source>
        <dbReference type="PROSITE-ProRule" id="PRU00175"/>
    </source>
</evidence>
<evidence type="ECO:0000256" key="5">
    <source>
        <dbReference type="ARBA" id="ARBA00022801"/>
    </source>
</evidence>
<evidence type="ECO:0000259" key="11">
    <source>
        <dbReference type="PROSITE" id="PS50089"/>
    </source>
</evidence>
<keyword evidence="3" id="KW-0547">Nucleotide-binding</keyword>
<dbReference type="Gene3D" id="3.40.50.300">
    <property type="entry name" value="P-loop containing nucleotide triphosphate hydrolases"/>
    <property type="match status" value="1"/>
</dbReference>
<evidence type="ECO:0000256" key="7">
    <source>
        <dbReference type="ARBA" id="ARBA00022833"/>
    </source>
</evidence>
<keyword evidence="2" id="KW-0479">Metal-binding</keyword>
<name>A0A6F9DW41_9ASCI</name>
<dbReference type="GO" id="GO:0006281">
    <property type="term" value="P:DNA repair"/>
    <property type="evidence" value="ECO:0007669"/>
    <property type="project" value="TreeGrafter"/>
</dbReference>
<feature type="domain" description="Helicase C-terminal" evidence="13">
    <location>
        <begin position="823"/>
        <end position="985"/>
    </location>
</feature>
<comment type="subcellular location">
    <subcellularLocation>
        <location evidence="1">Nucleus</location>
    </subcellularLocation>
</comment>
<dbReference type="PROSITE" id="PS50089">
    <property type="entry name" value="ZF_RING_2"/>
    <property type="match status" value="1"/>
</dbReference>
<dbReference type="PROSITE" id="PS51194">
    <property type="entry name" value="HELICASE_CTER"/>
    <property type="match status" value="1"/>
</dbReference>
<keyword evidence="4 10" id="KW-0863">Zinc-finger</keyword>
<dbReference type="PROSITE" id="PS51192">
    <property type="entry name" value="HELICASE_ATP_BIND_1"/>
    <property type="match status" value="1"/>
</dbReference>
<dbReference type="Gene3D" id="3.30.70.2330">
    <property type="match status" value="1"/>
</dbReference>
<dbReference type="Gene3D" id="3.40.50.10810">
    <property type="entry name" value="Tandem AAA-ATPase domain"/>
    <property type="match status" value="2"/>
</dbReference>
<dbReference type="InterPro" id="IPR050628">
    <property type="entry name" value="SNF2_RAD54_helicase_TF"/>
</dbReference>
<dbReference type="InterPro" id="IPR013083">
    <property type="entry name" value="Znf_RING/FYVE/PHD"/>
</dbReference>
<evidence type="ECO:0000259" key="13">
    <source>
        <dbReference type="PROSITE" id="PS51194"/>
    </source>
</evidence>
<gene>
    <name evidence="14" type="primary">Ttf2-002</name>
</gene>
<keyword evidence="6" id="KW-0347">Helicase</keyword>
<dbReference type="EMBL" id="LR791487">
    <property type="protein sequence ID" value="CAB3267349.1"/>
    <property type="molecule type" value="mRNA"/>
</dbReference>
<evidence type="ECO:0000259" key="12">
    <source>
        <dbReference type="PROSITE" id="PS51192"/>
    </source>
</evidence>
<feature type="domain" description="Helicase ATP-binding" evidence="12">
    <location>
        <begin position="455"/>
        <end position="594"/>
    </location>
</feature>
<dbReference type="InterPro" id="IPR014001">
    <property type="entry name" value="Helicase_ATP-bd"/>
</dbReference>
<dbReference type="PROSITE" id="PS00518">
    <property type="entry name" value="ZF_RING_1"/>
    <property type="match status" value="1"/>
</dbReference>
<evidence type="ECO:0000256" key="2">
    <source>
        <dbReference type="ARBA" id="ARBA00022723"/>
    </source>
</evidence>
<dbReference type="InterPro" id="IPR027417">
    <property type="entry name" value="P-loop_NTPase"/>
</dbReference>
<dbReference type="GO" id="GO:0008094">
    <property type="term" value="F:ATP-dependent activity, acting on DNA"/>
    <property type="evidence" value="ECO:0007669"/>
    <property type="project" value="TreeGrafter"/>
</dbReference>
<dbReference type="InterPro" id="IPR049730">
    <property type="entry name" value="SNF2/RAD54-like_C"/>
</dbReference>
<evidence type="ECO:0000256" key="9">
    <source>
        <dbReference type="ARBA" id="ARBA00023242"/>
    </source>
</evidence>
<dbReference type="SMART" id="SM00490">
    <property type="entry name" value="HELICc"/>
    <property type="match status" value="1"/>
</dbReference>
<dbReference type="Pfam" id="PF00176">
    <property type="entry name" value="SNF2-rel_dom"/>
    <property type="match status" value="1"/>
</dbReference>
<dbReference type="GO" id="GO:0004386">
    <property type="term" value="F:helicase activity"/>
    <property type="evidence" value="ECO:0007669"/>
    <property type="project" value="UniProtKB-KW"/>
</dbReference>
<keyword evidence="8" id="KW-0067">ATP-binding</keyword>
<dbReference type="AlphaFoldDB" id="A0A6F9DW41"/>
<keyword evidence="5" id="KW-0378">Hydrolase</keyword>
<dbReference type="SMART" id="SM00184">
    <property type="entry name" value="RING"/>
    <property type="match status" value="1"/>
</dbReference>
<dbReference type="InterPro" id="IPR001650">
    <property type="entry name" value="Helicase_C-like"/>
</dbReference>
<dbReference type="Gene3D" id="3.30.40.10">
    <property type="entry name" value="Zinc/RING finger domain, C3HC4 (zinc finger)"/>
    <property type="match status" value="1"/>
</dbReference>
<dbReference type="SUPFAM" id="SSF52540">
    <property type="entry name" value="P-loop containing nucleoside triphosphate hydrolases"/>
    <property type="match status" value="2"/>
</dbReference>
<dbReference type="InterPro" id="IPR014905">
    <property type="entry name" value="HIRAN"/>
</dbReference>
<dbReference type="PANTHER" id="PTHR45626:SF17">
    <property type="entry name" value="HELICASE-LIKE TRANSCRIPTION FACTOR"/>
    <property type="match status" value="1"/>
</dbReference>
<dbReference type="SMART" id="SM00910">
    <property type="entry name" value="HIRAN"/>
    <property type="match status" value="1"/>
</dbReference>